<reference evidence="2" key="3">
    <citation type="submission" date="2018-08" db="UniProtKB">
        <authorList>
            <consortium name="EnsemblPlants"/>
        </authorList>
    </citation>
    <scope>IDENTIFICATION</scope>
    <source>
        <strain evidence="2">cv. Bd21</strain>
    </source>
</reference>
<sequence length="47" mass="5560">MSWTSSVVKFFLMMCQNQLAKIQKTKKDCDMRLLPPSNLHLVYPQQM</sequence>
<proteinExistence type="predicted"/>
<keyword evidence="3" id="KW-1185">Reference proteome</keyword>
<evidence type="ECO:0000313" key="1">
    <source>
        <dbReference type="EMBL" id="PNT64687.1"/>
    </source>
</evidence>
<protein>
    <submittedName>
        <fullName evidence="1 2">Uncharacterized protein</fullName>
    </submittedName>
</protein>
<dbReference type="EMBL" id="CM000883">
    <property type="protein sequence ID" value="PNT64687.1"/>
    <property type="molecule type" value="Genomic_DNA"/>
</dbReference>
<name>A0A2K2CRN3_BRADI</name>
<evidence type="ECO:0000313" key="2">
    <source>
        <dbReference type="EnsemblPlants" id="PNT64687"/>
    </source>
</evidence>
<dbReference type="Gramene" id="PNT64687">
    <property type="protein sequence ID" value="PNT64687"/>
    <property type="gene ID" value="BRADI_4g31465v3"/>
</dbReference>
<dbReference type="AlphaFoldDB" id="A0A2K2CRN3"/>
<dbReference type="Proteomes" id="UP000008810">
    <property type="component" value="Chromosome 4"/>
</dbReference>
<reference evidence="1" key="2">
    <citation type="submission" date="2017-06" db="EMBL/GenBank/DDBJ databases">
        <title>WGS assembly of Brachypodium distachyon.</title>
        <authorList>
            <consortium name="The International Brachypodium Initiative"/>
            <person name="Lucas S."/>
            <person name="Harmon-Smith M."/>
            <person name="Lail K."/>
            <person name="Tice H."/>
            <person name="Grimwood J."/>
            <person name="Bruce D."/>
            <person name="Barry K."/>
            <person name="Shu S."/>
            <person name="Lindquist E."/>
            <person name="Wang M."/>
            <person name="Pitluck S."/>
            <person name="Vogel J.P."/>
            <person name="Garvin D.F."/>
            <person name="Mockler T.C."/>
            <person name="Schmutz J."/>
            <person name="Rokhsar D."/>
            <person name="Bevan M.W."/>
        </authorList>
    </citation>
    <scope>NUCLEOTIDE SEQUENCE</scope>
    <source>
        <strain evidence="1">Bd21</strain>
    </source>
</reference>
<evidence type="ECO:0000313" key="3">
    <source>
        <dbReference type="Proteomes" id="UP000008810"/>
    </source>
</evidence>
<dbReference type="InParanoid" id="A0A2K2CRN3"/>
<reference evidence="1 2" key="1">
    <citation type="journal article" date="2010" name="Nature">
        <title>Genome sequencing and analysis of the model grass Brachypodium distachyon.</title>
        <authorList>
            <consortium name="International Brachypodium Initiative"/>
        </authorList>
    </citation>
    <scope>NUCLEOTIDE SEQUENCE [LARGE SCALE GENOMIC DNA]</scope>
    <source>
        <strain evidence="1 2">Bd21</strain>
    </source>
</reference>
<organism evidence="1">
    <name type="scientific">Brachypodium distachyon</name>
    <name type="common">Purple false brome</name>
    <name type="synonym">Trachynia distachya</name>
    <dbReference type="NCBI Taxonomy" id="15368"/>
    <lineage>
        <taxon>Eukaryota</taxon>
        <taxon>Viridiplantae</taxon>
        <taxon>Streptophyta</taxon>
        <taxon>Embryophyta</taxon>
        <taxon>Tracheophyta</taxon>
        <taxon>Spermatophyta</taxon>
        <taxon>Magnoliopsida</taxon>
        <taxon>Liliopsida</taxon>
        <taxon>Poales</taxon>
        <taxon>Poaceae</taxon>
        <taxon>BOP clade</taxon>
        <taxon>Pooideae</taxon>
        <taxon>Stipodae</taxon>
        <taxon>Brachypodieae</taxon>
        <taxon>Brachypodium</taxon>
    </lineage>
</organism>
<accession>A0A2K2CRN3</accession>
<gene>
    <name evidence="1" type="ORF">BRADI_4g31465v3</name>
</gene>
<dbReference type="EnsemblPlants" id="PNT64687">
    <property type="protein sequence ID" value="PNT64687"/>
    <property type="gene ID" value="BRADI_4g31465v3"/>
</dbReference>